<feature type="region of interest" description="Disordered" evidence="1">
    <location>
        <begin position="22"/>
        <end position="64"/>
    </location>
</feature>
<reference evidence="2 3" key="1">
    <citation type="submission" date="2024-10" db="EMBL/GenBank/DDBJ databases">
        <title>The Natural Products Discovery Center: Release of the First 8490 Sequenced Strains for Exploring Actinobacteria Biosynthetic Diversity.</title>
        <authorList>
            <person name="Kalkreuter E."/>
            <person name="Kautsar S.A."/>
            <person name="Yang D."/>
            <person name="Bader C.D."/>
            <person name="Teijaro C.N."/>
            <person name="Fluegel L."/>
            <person name="Davis C.M."/>
            <person name="Simpson J.R."/>
            <person name="Lauterbach L."/>
            <person name="Steele A.D."/>
            <person name="Gui C."/>
            <person name="Meng S."/>
            <person name="Li G."/>
            <person name="Viehrig K."/>
            <person name="Ye F."/>
            <person name="Su P."/>
            <person name="Kiefer A.F."/>
            <person name="Nichols A."/>
            <person name="Cepeda A.J."/>
            <person name="Yan W."/>
            <person name="Fan B."/>
            <person name="Jiang Y."/>
            <person name="Adhikari A."/>
            <person name="Zheng C.-J."/>
            <person name="Schuster L."/>
            <person name="Cowan T.M."/>
            <person name="Smanski M.J."/>
            <person name="Chevrette M.G."/>
            <person name="De Carvalho L.P.S."/>
            <person name="Shen B."/>
        </authorList>
    </citation>
    <scope>NUCLEOTIDE SEQUENCE [LARGE SCALE GENOMIC DNA]</scope>
    <source>
        <strain evidence="2 3">NPDC051599</strain>
    </source>
</reference>
<dbReference type="EMBL" id="JBITDC010000031">
    <property type="protein sequence ID" value="MFI5681632.1"/>
    <property type="molecule type" value="Genomic_DNA"/>
</dbReference>
<dbReference type="RefSeq" id="WP_398662469.1">
    <property type="nucleotide sequence ID" value="NZ_JBITDC010000031.1"/>
</dbReference>
<comment type="caution">
    <text evidence="2">The sequence shown here is derived from an EMBL/GenBank/DDBJ whole genome shotgun (WGS) entry which is preliminary data.</text>
</comment>
<gene>
    <name evidence="2" type="ORF">ACIA8P_44785</name>
</gene>
<name>A0ABW7YIH6_STRCE</name>
<evidence type="ECO:0000313" key="2">
    <source>
        <dbReference type="EMBL" id="MFI5681632.1"/>
    </source>
</evidence>
<accession>A0ABW7YIH6</accession>
<proteinExistence type="predicted"/>
<evidence type="ECO:0008006" key="4">
    <source>
        <dbReference type="Google" id="ProtNLM"/>
    </source>
</evidence>
<organism evidence="2 3">
    <name type="scientific">Streptomyces cellulosae</name>
    <dbReference type="NCBI Taxonomy" id="1968"/>
    <lineage>
        <taxon>Bacteria</taxon>
        <taxon>Bacillati</taxon>
        <taxon>Actinomycetota</taxon>
        <taxon>Actinomycetes</taxon>
        <taxon>Kitasatosporales</taxon>
        <taxon>Streptomycetaceae</taxon>
        <taxon>Streptomyces</taxon>
    </lineage>
</organism>
<evidence type="ECO:0000313" key="3">
    <source>
        <dbReference type="Proteomes" id="UP001612415"/>
    </source>
</evidence>
<evidence type="ECO:0000256" key="1">
    <source>
        <dbReference type="SAM" id="MobiDB-lite"/>
    </source>
</evidence>
<dbReference type="Proteomes" id="UP001612415">
    <property type="component" value="Unassembled WGS sequence"/>
</dbReference>
<protein>
    <recommendedName>
        <fullName evidence="4">SseB protein N-terminal domain-containing protein</fullName>
    </recommendedName>
</protein>
<keyword evidence="3" id="KW-1185">Reference proteome</keyword>
<sequence length="188" mass="19442">MAEGGGEDPGIPRSRLYDYLEMAAPDHAAGQTPRGRGEPPSSGAALVHAESPTSEVPSPGTADGIGRARREFAAVLGEFRRTPVLVPLADNEDPLVGDYGGVRWIYAFSDESALARFAIARGEGSREWAYQRVLGARLLDAGVPAMGVPCGVALDVGSEGDGVLFPPVVGIVPDAAAMDGETADGEEP</sequence>